<evidence type="ECO:0000256" key="1">
    <source>
        <dbReference type="SAM" id="Phobius"/>
    </source>
</evidence>
<dbReference type="AlphaFoldDB" id="A0A1M6FFA3"/>
<keyword evidence="3" id="KW-1185">Reference proteome</keyword>
<keyword evidence="1" id="KW-0472">Membrane</keyword>
<evidence type="ECO:0000313" key="3">
    <source>
        <dbReference type="Proteomes" id="UP000184231"/>
    </source>
</evidence>
<proteinExistence type="predicted"/>
<dbReference type="OrthoDB" id="1027344at2"/>
<dbReference type="STRING" id="558155.SAMN04487911_108110"/>
<evidence type="ECO:0008006" key="4">
    <source>
        <dbReference type="Google" id="ProtNLM"/>
    </source>
</evidence>
<sequence>MIIVFKYFFYKDYIGLALWPFIIVKNRALKKDLVLLNHERIHLKQQSELLLVLFYVIYVFEGFLKLLIYFDRYKAYRNISFEREAYQNEKNLNYLKERRPFSFIKYLWV</sequence>
<organism evidence="2 3">
    <name type="scientific">Arenibacter nanhaiticus</name>
    <dbReference type="NCBI Taxonomy" id="558155"/>
    <lineage>
        <taxon>Bacteria</taxon>
        <taxon>Pseudomonadati</taxon>
        <taxon>Bacteroidota</taxon>
        <taxon>Flavobacteriia</taxon>
        <taxon>Flavobacteriales</taxon>
        <taxon>Flavobacteriaceae</taxon>
        <taxon>Arenibacter</taxon>
    </lineage>
</organism>
<name>A0A1M6FFA3_9FLAO</name>
<keyword evidence="1" id="KW-0812">Transmembrane</keyword>
<feature type="transmembrane region" description="Helical" evidence="1">
    <location>
        <begin position="12"/>
        <end position="29"/>
    </location>
</feature>
<accession>A0A1M6FFA3</accession>
<keyword evidence="1" id="KW-1133">Transmembrane helix</keyword>
<dbReference type="Proteomes" id="UP000184231">
    <property type="component" value="Unassembled WGS sequence"/>
</dbReference>
<evidence type="ECO:0000313" key="2">
    <source>
        <dbReference type="EMBL" id="SHI96339.1"/>
    </source>
</evidence>
<protein>
    <recommendedName>
        <fullName evidence="4">BlaR1 peptidase M56</fullName>
    </recommendedName>
</protein>
<dbReference type="EMBL" id="FQYX01000008">
    <property type="protein sequence ID" value="SHI96339.1"/>
    <property type="molecule type" value="Genomic_DNA"/>
</dbReference>
<reference evidence="2 3" key="1">
    <citation type="submission" date="2016-11" db="EMBL/GenBank/DDBJ databases">
        <authorList>
            <person name="Jaros S."/>
            <person name="Januszkiewicz K."/>
            <person name="Wedrychowicz H."/>
        </authorList>
    </citation>
    <scope>NUCLEOTIDE SEQUENCE [LARGE SCALE GENOMIC DNA]</scope>
    <source>
        <strain evidence="2 3">CGMCC 1.8863</strain>
    </source>
</reference>
<gene>
    <name evidence="2" type="ORF">SAMN04487911_108110</name>
</gene>
<feature type="transmembrane region" description="Helical" evidence="1">
    <location>
        <begin position="49"/>
        <end position="70"/>
    </location>
</feature>